<dbReference type="Gene3D" id="1.25.40.10">
    <property type="entry name" value="Tetratricopeptide repeat domain"/>
    <property type="match status" value="1"/>
</dbReference>
<reference evidence="1" key="2">
    <citation type="submission" date="2021-01" db="UniProtKB">
        <authorList>
            <consortium name="EnsemblMetazoa"/>
        </authorList>
    </citation>
    <scope>IDENTIFICATION</scope>
</reference>
<accession>A0A7M7PMM4</accession>
<dbReference type="RefSeq" id="XP_030854010.1">
    <property type="nucleotide sequence ID" value="XM_030998150.1"/>
</dbReference>
<dbReference type="InParanoid" id="A0A7M7PMM4"/>
<dbReference type="KEGG" id="spu:115929347"/>
<dbReference type="GeneID" id="115929347"/>
<dbReference type="OrthoDB" id="265717at2759"/>
<evidence type="ECO:0000313" key="1">
    <source>
        <dbReference type="EnsemblMetazoa" id="XP_030854010"/>
    </source>
</evidence>
<protein>
    <submittedName>
        <fullName evidence="1">Uncharacterized protein</fullName>
    </submittedName>
</protein>
<keyword evidence="2" id="KW-1185">Reference proteome</keyword>
<organism evidence="1 2">
    <name type="scientific">Strongylocentrotus purpuratus</name>
    <name type="common">Purple sea urchin</name>
    <dbReference type="NCBI Taxonomy" id="7668"/>
    <lineage>
        <taxon>Eukaryota</taxon>
        <taxon>Metazoa</taxon>
        <taxon>Echinodermata</taxon>
        <taxon>Eleutherozoa</taxon>
        <taxon>Echinozoa</taxon>
        <taxon>Echinoidea</taxon>
        <taxon>Euechinoidea</taxon>
        <taxon>Echinacea</taxon>
        <taxon>Camarodonta</taxon>
        <taxon>Echinidea</taxon>
        <taxon>Strongylocentrotidae</taxon>
        <taxon>Strongylocentrotus</taxon>
    </lineage>
</organism>
<dbReference type="EnsemblMetazoa" id="XM_030998150">
    <property type="protein sequence ID" value="XP_030854010"/>
    <property type="gene ID" value="LOC115929347"/>
</dbReference>
<name>A0A7M7PMM4_STRPU</name>
<evidence type="ECO:0000313" key="2">
    <source>
        <dbReference type="Proteomes" id="UP000007110"/>
    </source>
</evidence>
<dbReference type="Proteomes" id="UP000007110">
    <property type="component" value="Unassembled WGS sequence"/>
</dbReference>
<reference evidence="2" key="1">
    <citation type="submission" date="2015-02" db="EMBL/GenBank/DDBJ databases">
        <title>Genome sequencing for Strongylocentrotus purpuratus.</title>
        <authorList>
            <person name="Murali S."/>
            <person name="Liu Y."/>
            <person name="Vee V."/>
            <person name="English A."/>
            <person name="Wang M."/>
            <person name="Skinner E."/>
            <person name="Han Y."/>
            <person name="Muzny D.M."/>
            <person name="Worley K.C."/>
            <person name="Gibbs R.A."/>
        </authorList>
    </citation>
    <scope>NUCLEOTIDE SEQUENCE</scope>
</reference>
<dbReference type="InterPro" id="IPR011990">
    <property type="entry name" value="TPR-like_helical_dom_sf"/>
</dbReference>
<proteinExistence type="predicted"/>
<sequence length="121" mass="13893">MCEPYLKPMDSSNSVPTNHRLLIKLRRGAIKAYVNTHAWDKAIEMGRLLNESLRYHYGPFSPILGTYLMGIGNALLELRRLQEAEKYLTEAKNVLEVTHGPKHALMLEVQEMFVLLEILKT</sequence>
<dbReference type="AlphaFoldDB" id="A0A7M7PMM4"/>
<dbReference type="SUPFAM" id="SSF48452">
    <property type="entry name" value="TPR-like"/>
    <property type="match status" value="1"/>
</dbReference>